<dbReference type="Gene3D" id="1.20.120.520">
    <property type="entry name" value="nmb1532 protein domain like"/>
    <property type="match status" value="1"/>
</dbReference>
<dbReference type="EMBL" id="WTYV01000004">
    <property type="protein sequence ID" value="MXO72110.1"/>
    <property type="molecule type" value="Genomic_DNA"/>
</dbReference>
<dbReference type="OrthoDB" id="9793637at2"/>
<dbReference type="InterPro" id="IPR012312">
    <property type="entry name" value="Hemerythrin-like"/>
</dbReference>
<comment type="caution">
    <text evidence="3">The sequence shown here is derived from an EMBL/GenBank/DDBJ whole genome shotgun (WGS) entry which is preliminary data.</text>
</comment>
<proteinExistence type="predicted"/>
<dbReference type="PANTHER" id="PTHR35585">
    <property type="entry name" value="HHE DOMAIN PROTEIN (AFU_ORTHOLOGUE AFUA_4G00730)"/>
    <property type="match status" value="1"/>
</dbReference>
<reference evidence="3 4" key="1">
    <citation type="submission" date="2019-12" db="EMBL/GenBank/DDBJ databases">
        <title>Genomic-based taxomic classification of the family Erythrobacteraceae.</title>
        <authorList>
            <person name="Xu L."/>
        </authorList>
    </citation>
    <scope>NUCLEOTIDE SEQUENCE [LARGE SCALE GENOMIC DNA]</scope>
    <source>
        <strain evidence="3 4">M0322</strain>
    </source>
</reference>
<protein>
    <submittedName>
        <fullName evidence="3">Hemerythrin domain-containing protein</fullName>
    </submittedName>
</protein>
<evidence type="ECO:0000259" key="2">
    <source>
        <dbReference type="Pfam" id="PF01814"/>
    </source>
</evidence>
<organism evidence="3 4">
    <name type="scientific">Alteraurantiacibacter buctensis</name>
    <dbReference type="NCBI Taxonomy" id="1503981"/>
    <lineage>
        <taxon>Bacteria</taxon>
        <taxon>Pseudomonadati</taxon>
        <taxon>Pseudomonadota</taxon>
        <taxon>Alphaproteobacteria</taxon>
        <taxon>Sphingomonadales</taxon>
        <taxon>Erythrobacteraceae</taxon>
        <taxon>Alteraurantiacibacter</taxon>
    </lineage>
</organism>
<dbReference type="PANTHER" id="PTHR35585:SF1">
    <property type="entry name" value="HHE DOMAIN PROTEIN (AFU_ORTHOLOGUE AFUA_4G00730)"/>
    <property type="match status" value="1"/>
</dbReference>
<dbReference type="AlphaFoldDB" id="A0A844YYS5"/>
<dbReference type="Pfam" id="PF01814">
    <property type="entry name" value="Hemerythrin"/>
    <property type="match status" value="1"/>
</dbReference>
<accession>A0A844YYS5</accession>
<name>A0A844YYS5_9SPHN</name>
<evidence type="ECO:0000313" key="4">
    <source>
        <dbReference type="Proteomes" id="UP000466966"/>
    </source>
</evidence>
<sequence>MATTKSSSKAKPKTGARATRKASTAQKRPADAIKLLKDDHKEVKGWFEEFDKTDDDARKQELADKICMALTVHATIEEEIFYPAAYEALDDDDLLDEAEVEHASAKALIAEIQGSQVGEPLFDAKVTVLGEYIDHHVQEEEKELFPECRASDMDLKALGEQLAARKAELMAAQG</sequence>
<dbReference type="Proteomes" id="UP000466966">
    <property type="component" value="Unassembled WGS sequence"/>
</dbReference>
<keyword evidence="4" id="KW-1185">Reference proteome</keyword>
<feature type="compositionally biased region" description="Basic residues" evidence="1">
    <location>
        <begin position="8"/>
        <end position="20"/>
    </location>
</feature>
<dbReference type="RefSeq" id="WP_160772052.1">
    <property type="nucleotide sequence ID" value="NZ_WTYV01000004.1"/>
</dbReference>
<feature type="domain" description="Hemerythrin-like" evidence="2">
    <location>
        <begin position="32"/>
        <end position="147"/>
    </location>
</feature>
<evidence type="ECO:0000313" key="3">
    <source>
        <dbReference type="EMBL" id="MXO72110.1"/>
    </source>
</evidence>
<gene>
    <name evidence="3" type="ORF">GRI99_10765</name>
</gene>
<evidence type="ECO:0000256" key="1">
    <source>
        <dbReference type="SAM" id="MobiDB-lite"/>
    </source>
</evidence>
<feature type="region of interest" description="Disordered" evidence="1">
    <location>
        <begin position="1"/>
        <end position="31"/>
    </location>
</feature>